<evidence type="ECO:0000313" key="12">
    <source>
        <dbReference type="EMBL" id="MBW4430696.1"/>
    </source>
</evidence>
<comment type="pathway">
    <text evidence="3 10">Carbohydrate metabolism; galactose metabolism.</text>
</comment>
<evidence type="ECO:0000259" key="11">
    <source>
        <dbReference type="Pfam" id="PF01370"/>
    </source>
</evidence>
<dbReference type="PANTHER" id="PTHR43725:SF53">
    <property type="entry name" value="UDP-ARABINOSE 4-EPIMERASE 1"/>
    <property type="match status" value="1"/>
</dbReference>
<sequence length="332" mass="36482">MSSVKRTILVTGGAGYIGSHAVLALLQAGYEVIILDNLVYGHRDLVEKVLQVELVVGDTSDRPLLDKLFQSYDIAAVMHFSAYAYVGESVTNPAKYYRNNVLGTLTLLEAMLEASVNKFVFSSTCATYGVPETIPIPENHPQDPINPYGATKLMVERILSDFGNAYDFKSVIFRYFNAAGADPSGKLGEDHNPETHLIPLVLQTALGKRKSISVFGTDYPTADGTCIRDYIHVTDLANAHVLGLEYLLTGGKSEVFNLGNGSGFSVKEVIEAAKSITGRDLKVVECDRRPGDPPALIGSSDKARKILNWQPQYSSIEPIINHAWQWHQQRHK</sequence>
<keyword evidence="8 10" id="KW-0413">Isomerase</keyword>
<gene>
    <name evidence="12" type="primary">galE</name>
    <name evidence="12" type="ORF">KME28_02795</name>
</gene>
<dbReference type="GO" id="GO:0033499">
    <property type="term" value="P:galactose catabolic process via UDP-galactose, Leloir pathway"/>
    <property type="evidence" value="ECO:0007669"/>
    <property type="project" value="TreeGrafter"/>
</dbReference>
<dbReference type="EC" id="5.1.3.2" evidence="5 10"/>
<evidence type="ECO:0000256" key="10">
    <source>
        <dbReference type="RuleBase" id="RU366046"/>
    </source>
</evidence>
<evidence type="ECO:0000256" key="5">
    <source>
        <dbReference type="ARBA" id="ARBA00013189"/>
    </source>
</evidence>
<comment type="subunit">
    <text evidence="10">Homodimer.</text>
</comment>
<comment type="cofactor">
    <cofactor evidence="2 10">
        <name>NAD(+)</name>
        <dbReference type="ChEBI" id="CHEBI:57540"/>
    </cofactor>
</comment>
<dbReference type="Proteomes" id="UP000813215">
    <property type="component" value="Unassembled WGS sequence"/>
</dbReference>
<dbReference type="GO" id="GO:0003978">
    <property type="term" value="F:UDP-glucose 4-epimerase activity"/>
    <property type="evidence" value="ECO:0007669"/>
    <property type="project" value="UniProtKB-UniRule"/>
</dbReference>
<dbReference type="AlphaFoldDB" id="A0A9E3H517"/>
<dbReference type="InterPro" id="IPR036291">
    <property type="entry name" value="NAD(P)-bd_dom_sf"/>
</dbReference>
<organism evidence="12 13">
    <name type="scientific">Pelatocladus maniniholoensis HA4357-MV3</name>
    <dbReference type="NCBI Taxonomy" id="1117104"/>
    <lineage>
        <taxon>Bacteria</taxon>
        <taxon>Bacillati</taxon>
        <taxon>Cyanobacteriota</taxon>
        <taxon>Cyanophyceae</taxon>
        <taxon>Nostocales</taxon>
        <taxon>Nostocaceae</taxon>
        <taxon>Pelatocladus</taxon>
    </lineage>
</organism>
<evidence type="ECO:0000256" key="9">
    <source>
        <dbReference type="ARBA" id="ARBA00023277"/>
    </source>
</evidence>
<protein>
    <recommendedName>
        <fullName evidence="6 10">UDP-glucose 4-epimerase</fullName>
        <ecNumber evidence="5 10">5.1.3.2</ecNumber>
    </recommendedName>
</protein>
<evidence type="ECO:0000256" key="4">
    <source>
        <dbReference type="ARBA" id="ARBA00007637"/>
    </source>
</evidence>
<reference evidence="12" key="1">
    <citation type="submission" date="2021-05" db="EMBL/GenBank/DDBJ databases">
        <authorList>
            <person name="Pietrasiak N."/>
            <person name="Ward R."/>
            <person name="Stajich J.E."/>
            <person name="Kurbessoian T."/>
        </authorList>
    </citation>
    <scope>NUCLEOTIDE SEQUENCE</scope>
    <source>
        <strain evidence="12">HA4357-MV3</strain>
    </source>
</reference>
<reference evidence="12" key="2">
    <citation type="journal article" date="2022" name="Microbiol. Resour. Announc.">
        <title>Metagenome Sequencing to Explore Phylogenomics of Terrestrial Cyanobacteria.</title>
        <authorList>
            <person name="Ward R.D."/>
            <person name="Stajich J.E."/>
            <person name="Johansen J.R."/>
            <person name="Huntemann M."/>
            <person name="Clum A."/>
            <person name="Foster B."/>
            <person name="Foster B."/>
            <person name="Roux S."/>
            <person name="Palaniappan K."/>
            <person name="Varghese N."/>
            <person name="Mukherjee S."/>
            <person name="Reddy T.B.K."/>
            <person name="Daum C."/>
            <person name="Copeland A."/>
            <person name="Chen I.A."/>
            <person name="Ivanova N.N."/>
            <person name="Kyrpides N.C."/>
            <person name="Shapiro N."/>
            <person name="Eloe-Fadrosh E.A."/>
            <person name="Pietrasiak N."/>
        </authorList>
    </citation>
    <scope>NUCLEOTIDE SEQUENCE</scope>
    <source>
        <strain evidence="12">HA4357-MV3</strain>
    </source>
</reference>
<evidence type="ECO:0000256" key="1">
    <source>
        <dbReference type="ARBA" id="ARBA00000083"/>
    </source>
</evidence>
<dbReference type="Pfam" id="PF01370">
    <property type="entry name" value="Epimerase"/>
    <property type="match status" value="1"/>
</dbReference>
<dbReference type="PANTHER" id="PTHR43725">
    <property type="entry name" value="UDP-GLUCOSE 4-EPIMERASE"/>
    <property type="match status" value="1"/>
</dbReference>
<comment type="caution">
    <text evidence="12">The sequence shown here is derived from an EMBL/GenBank/DDBJ whole genome shotgun (WGS) entry which is preliminary data.</text>
</comment>
<proteinExistence type="inferred from homology"/>
<dbReference type="NCBIfam" id="TIGR01179">
    <property type="entry name" value="galE"/>
    <property type="match status" value="1"/>
</dbReference>
<evidence type="ECO:0000256" key="6">
    <source>
        <dbReference type="ARBA" id="ARBA00018569"/>
    </source>
</evidence>
<comment type="catalytic activity">
    <reaction evidence="1 10">
        <text>UDP-alpha-D-glucose = UDP-alpha-D-galactose</text>
        <dbReference type="Rhea" id="RHEA:22168"/>
        <dbReference type="ChEBI" id="CHEBI:58885"/>
        <dbReference type="ChEBI" id="CHEBI:66914"/>
        <dbReference type="EC" id="5.1.3.2"/>
    </reaction>
</comment>
<dbReference type="InterPro" id="IPR005886">
    <property type="entry name" value="UDP_G4E"/>
</dbReference>
<dbReference type="CDD" id="cd05247">
    <property type="entry name" value="UDP_G4E_1_SDR_e"/>
    <property type="match status" value="1"/>
</dbReference>
<keyword evidence="7 10" id="KW-0520">NAD</keyword>
<accession>A0A9E3H517</accession>
<evidence type="ECO:0000256" key="2">
    <source>
        <dbReference type="ARBA" id="ARBA00001911"/>
    </source>
</evidence>
<evidence type="ECO:0000256" key="7">
    <source>
        <dbReference type="ARBA" id="ARBA00023027"/>
    </source>
</evidence>
<dbReference type="Gene3D" id="3.90.25.10">
    <property type="entry name" value="UDP-galactose 4-epimerase, domain 1"/>
    <property type="match status" value="1"/>
</dbReference>
<name>A0A9E3H517_9NOST</name>
<keyword evidence="9 10" id="KW-0119">Carbohydrate metabolism</keyword>
<dbReference type="SUPFAM" id="SSF51735">
    <property type="entry name" value="NAD(P)-binding Rossmann-fold domains"/>
    <property type="match status" value="1"/>
</dbReference>
<dbReference type="InterPro" id="IPR001509">
    <property type="entry name" value="Epimerase_deHydtase"/>
</dbReference>
<evidence type="ECO:0000256" key="8">
    <source>
        <dbReference type="ARBA" id="ARBA00023235"/>
    </source>
</evidence>
<feature type="domain" description="NAD-dependent epimerase/dehydratase" evidence="11">
    <location>
        <begin position="8"/>
        <end position="259"/>
    </location>
</feature>
<evidence type="ECO:0000256" key="3">
    <source>
        <dbReference type="ARBA" id="ARBA00004947"/>
    </source>
</evidence>
<evidence type="ECO:0000313" key="13">
    <source>
        <dbReference type="Proteomes" id="UP000813215"/>
    </source>
</evidence>
<dbReference type="Gene3D" id="3.40.50.720">
    <property type="entry name" value="NAD(P)-binding Rossmann-like Domain"/>
    <property type="match status" value="1"/>
</dbReference>
<dbReference type="EMBL" id="JAHHHW010000026">
    <property type="protein sequence ID" value="MBW4430696.1"/>
    <property type="molecule type" value="Genomic_DNA"/>
</dbReference>
<comment type="similarity">
    <text evidence="4 10">Belongs to the NAD(P)-dependent epimerase/dehydratase family.</text>
</comment>